<feature type="non-terminal residue" evidence="2">
    <location>
        <position position="50"/>
    </location>
</feature>
<proteinExistence type="predicted"/>
<dbReference type="SUPFAM" id="SSF52425">
    <property type="entry name" value="Cryptochrome/photolyase, N-terminal domain"/>
    <property type="match status" value="1"/>
</dbReference>
<dbReference type="EMBL" id="HACG01013445">
    <property type="protein sequence ID" value="CEK60310.1"/>
    <property type="molecule type" value="Transcribed_RNA"/>
</dbReference>
<dbReference type="PROSITE" id="PS51645">
    <property type="entry name" value="PHR_CRY_ALPHA_BETA"/>
    <property type="match status" value="1"/>
</dbReference>
<accession>A0A0B6YXS4</accession>
<name>A0A0B6YXS4_9EUPU</name>
<feature type="domain" description="Photolyase/cryptochrome alpha/beta" evidence="1">
    <location>
        <begin position="23"/>
        <end position="50"/>
    </location>
</feature>
<dbReference type="InterPro" id="IPR036155">
    <property type="entry name" value="Crypto/Photolyase_N_sf"/>
</dbReference>
<dbReference type="Pfam" id="PF00875">
    <property type="entry name" value="DNA_photolyase"/>
    <property type="match status" value="1"/>
</dbReference>
<organism evidence="2">
    <name type="scientific">Arion vulgaris</name>
    <dbReference type="NCBI Taxonomy" id="1028688"/>
    <lineage>
        <taxon>Eukaryota</taxon>
        <taxon>Metazoa</taxon>
        <taxon>Spiralia</taxon>
        <taxon>Lophotrochozoa</taxon>
        <taxon>Mollusca</taxon>
        <taxon>Gastropoda</taxon>
        <taxon>Heterobranchia</taxon>
        <taxon>Euthyneura</taxon>
        <taxon>Panpulmonata</taxon>
        <taxon>Eupulmonata</taxon>
        <taxon>Stylommatophora</taxon>
        <taxon>Helicina</taxon>
        <taxon>Arionoidea</taxon>
        <taxon>Arionidae</taxon>
        <taxon>Arion</taxon>
    </lineage>
</organism>
<dbReference type="InterPro" id="IPR006050">
    <property type="entry name" value="DNA_photolyase_N"/>
</dbReference>
<dbReference type="AlphaFoldDB" id="A0A0B6YXS4"/>
<reference evidence="2" key="1">
    <citation type="submission" date="2014-12" db="EMBL/GenBank/DDBJ databases">
        <title>Insight into the proteome of Arion vulgaris.</title>
        <authorList>
            <person name="Aradska J."/>
            <person name="Bulat T."/>
            <person name="Smidak R."/>
            <person name="Sarate P."/>
            <person name="Gangsoo J."/>
            <person name="Sialana F."/>
            <person name="Bilban M."/>
            <person name="Lubec G."/>
        </authorList>
    </citation>
    <scope>NUCLEOTIDE SEQUENCE</scope>
    <source>
        <tissue evidence="2">Skin</tissue>
    </source>
</reference>
<gene>
    <name evidence="2" type="primary">ORF39041</name>
</gene>
<evidence type="ECO:0000313" key="2">
    <source>
        <dbReference type="EMBL" id="CEK60310.1"/>
    </source>
</evidence>
<dbReference type="Gene3D" id="3.40.50.620">
    <property type="entry name" value="HUPs"/>
    <property type="match status" value="1"/>
</dbReference>
<protein>
    <recommendedName>
        <fullName evidence="1">Photolyase/cryptochrome alpha/beta domain-containing protein</fullName>
    </recommendedName>
</protein>
<dbReference type="InterPro" id="IPR014729">
    <property type="entry name" value="Rossmann-like_a/b/a_fold"/>
</dbReference>
<evidence type="ECO:0000259" key="1">
    <source>
        <dbReference type="PROSITE" id="PS51645"/>
    </source>
</evidence>
<sequence length="50" mass="5872">MKNPTLKKMDDFLSIEDSITKSHVTIHWFRHGLRLHDNPALLEGLENCRI</sequence>